<evidence type="ECO:0000256" key="4">
    <source>
        <dbReference type="ARBA" id="ARBA00022452"/>
    </source>
</evidence>
<proteinExistence type="inferred from homology"/>
<sequence length="878" mass="94955">MQLKEIKECTRKALCVSKITYAIRHILITSLGLSVSVFAQSNSGNVPSRIEHDARSEDVKFNGAFIHGLSVDVSQYYQGNPNPVGEYAVSVAVNGESRGRRKVVFMPVEGRIGAQPCFNQQELTSLGIKVAAGPMTRITDKNGSADKAQCAMIDKWLAGAEANYASGDFHLDLVVPQAYLVQHPRGYTDPNSWDSGITAGLLDYNSNFYVQQRSDRFKNSDGRSVSGNLGLLAGLNFSDWRLRKRINTNWNSDSSSHTQSLFTYLQRDVPVLKSQLTLGDSTTSGDLFDSLTVRGIQLQSDDRMLPEGLRYYTPLVRGLAESNAKVQVTQRGQILYETTVPPGPFEISDIGAMGYGGDLQVTVTEADGRQKTQVVPFSAPPMLLHAGVARFGITVGKLKDNSLLEEPGLAQGFYQYGIGNMYTLYGGGQLSDNHVALGVGHAFNTPLGGVSMDITRARSELGHNKTTAGNSFNIGFSKYVDSTSTDITLAAYRYSSSGFYSLRDAALDRYGVKNDRYMVDYRTRQRFIINVGQPLWNGGRLNLSGNFYNYWGDRSSTSQYMISYNKSERYFSWGVSMSRSYSSEGRDVNSVMLAFSVPLGQSSITEKPVFSSLYSSVSHDNRGASSFQANAIGSQGDQNELNYGIGTAVSRAKNDSSQTAFNGNVNYNSPVGQFGSTASVGNKSRQLSFSANGSLVAHGGGITAGPRLGDYPFALVNAPGAEGARMLNGYGSTIDANGYAIVPSLTPYRENTVAVNTQGLPDTVDVLESENTVIPRMGAAVKVDVKTMVGDPVVLVVHDQQGKPLPIGANLVDEGNNNLGIIGQGGMAFVRGWQAQKNNLYVKNSSGVRLCTIYSNNDISHKIKSAAGAITQLEVLCH</sequence>
<evidence type="ECO:0000259" key="12">
    <source>
        <dbReference type="Pfam" id="PF13954"/>
    </source>
</evidence>
<keyword evidence="6" id="KW-0732">Signal</keyword>
<feature type="transmembrane region" description="Helical" evidence="10">
    <location>
        <begin position="21"/>
        <end position="39"/>
    </location>
</feature>
<protein>
    <submittedName>
        <fullName evidence="13">Fimbrial biogenesis outer membrane usher protein</fullName>
    </submittedName>
</protein>
<evidence type="ECO:0000256" key="3">
    <source>
        <dbReference type="ARBA" id="ARBA00022448"/>
    </source>
</evidence>
<dbReference type="Gene3D" id="2.60.40.3110">
    <property type="match status" value="1"/>
</dbReference>
<feature type="domain" description="PapC N-terminal" evidence="12">
    <location>
        <begin position="61"/>
        <end position="207"/>
    </location>
</feature>
<dbReference type="Proteomes" id="UP000790096">
    <property type="component" value="Unassembled WGS sequence"/>
</dbReference>
<comment type="similarity">
    <text evidence="2 9">Belongs to the fimbrial export usher family.</text>
</comment>
<keyword evidence="5 9" id="KW-0812">Transmembrane</keyword>
<dbReference type="Pfam" id="PF13954">
    <property type="entry name" value="PapC_N"/>
    <property type="match status" value="1"/>
</dbReference>
<comment type="subcellular location">
    <subcellularLocation>
        <location evidence="1 9">Cell outer membrane</location>
        <topology evidence="1 9">Multi-pass membrane protein</topology>
    </subcellularLocation>
</comment>
<dbReference type="Gene3D" id="2.60.40.2610">
    <property type="entry name" value="Outer membrane usher protein FimD, plug domain"/>
    <property type="match status" value="1"/>
</dbReference>
<evidence type="ECO:0000259" key="11">
    <source>
        <dbReference type="Pfam" id="PF13953"/>
    </source>
</evidence>
<evidence type="ECO:0000256" key="9">
    <source>
        <dbReference type="RuleBase" id="RU003884"/>
    </source>
</evidence>
<keyword evidence="3 9" id="KW-0813">Transport</keyword>
<dbReference type="PROSITE" id="PS01151">
    <property type="entry name" value="FIMBRIAL_USHER"/>
    <property type="match status" value="1"/>
</dbReference>
<dbReference type="EMBL" id="JABBFR010000003">
    <property type="protein sequence ID" value="MBT0723583.1"/>
    <property type="molecule type" value="Genomic_DNA"/>
</dbReference>
<dbReference type="InterPro" id="IPR043142">
    <property type="entry name" value="PapC-like_C_sf"/>
</dbReference>
<keyword evidence="9" id="KW-1029">Fimbrium biogenesis</keyword>
<organism evidence="13 14">
    <name type="scientific">Rosenbergiella gaditana</name>
    <dbReference type="NCBI Taxonomy" id="2726987"/>
    <lineage>
        <taxon>Bacteria</taxon>
        <taxon>Pseudomonadati</taxon>
        <taxon>Pseudomonadota</taxon>
        <taxon>Gammaproteobacteria</taxon>
        <taxon>Enterobacterales</taxon>
        <taxon>Erwiniaceae</taxon>
        <taxon>Rosenbergiella</taxon>
    </lineage>
</organism>
<keyword evidence="8 9" id="KW-0998">Cell outer membrane</keyword>
<dbReference type="InterPro" id="IPR025885">
    <property type="entry name" value="PapC_N"/>
</dbReference>
<keyword evidence="4" id="KW-1134">Transmembrane beta strand</keyword>
<name>A0ABS5SXU0_9GAMM</name>
<feature type="domain" description="PapC-like C-terminal" evidence="11">
    <location>
        <begin position="795"/>
        <end position="852"/>
    </location>
</feature>
<dbReference type="InterPro" id="IPR025949">
    <property type="entry name" value="PapC-like_C"/>
</dbReference>
<dbReference type="InterPro" id="IPR042186">
    <property type="entry name" value="FimD_plug_dom"/>
</dbReference>
<dbReference type="SUPFAM" id="SSF141729">
    <property type="entry name" value="FimD N-terminal domain-like"/>
    <property type="match status" value="1"/>
</dbReference>
<dbReference type="Pfam" id="PF13953">
    <property type="entry name" value="PapC_C"/>
    <property type="match status" value="1"/>
</dbReference>
<keyword evidence="7 9" id="KW-0472">Membrane</keyword>
<evidence type="ECO:0000313" key="14">
    <source>
        <dbReference type="Proteomes" id="UP000790096"/>
    </source>
</evidence>
<accession>A0ABS5SXU0</accession>
<evidence type="ECO:0000256" key="10">
    <source>
        <dbReference type="SAM" id="Phobius"/>
    </source>
</evidence>
<dbReference type="Gene3D" id="3.10.20.410">
    <property type="match status" value="1"/>
</dbReference>
<reference evidence="13 14" key="1">
    <citation type="submission" date="2020-04" db="EMBL/GenBank/DDBJ databases">
        <title>Genome sequencing of Rosenbergiella species.</title>
        <authorList>
            <person name="Alvarez-Perez S."/>
            <person name="Lievens B."/>
        </authorList>
    </citation>
    <scope>NUCLEOTIDE SEQUENCE [LARGE SCALE GENOMIC DNA]</scope>
    <source>
        <strain evidence="13 14">S61</strain>
    </source>
</reference>
<dbReference type="PANTHER" id="PTHR30451:SF20">
    <property type="entry name" value="FIMBRIAE USHER"/>
    <property type="match status" value="1"/>
</dbReference>
<dbReference type="Gene3D" id="2.60.40.2070">
    <property type="match status" value="1"/>
</dbReference>
<gene>
    <name evidence="13" type="ORF">HH682_03800</name>
</gene>
<evidence type="ECO:0000256" key="6">
    <source>
        <dbReference type="ARBA" id="ARBA00022729"/>
    </source>
</evidence>
<evidence type="ECO:0000256" key="2">
    <source>
        <dbReference type="ARBA" id="ARBA00008064"/>
    </source>
</evidence>
<keyword evidence="10" id="KW-1133">Transmembrane helix</keyword>
<dbReference type="PANTHER" id="PTHR30451">
    <property type="entry name" value="OUTER MEMBRANE USHER PROTEIN"/>
    <property type="match status" value="1"/>
</dbReference>
<dbReference type="Pfam" id="PF00577">
    <property type="entry name" value="Usher"/>
    <property type="match status" value="1"/>
</dbReference>
<evidence type="ECO:0000256" key="5">
    <source>
        <dbReference type="ARBA" id="ARBA00022692"/>
    </source>
</evidence>
<dbReference type="InterPro" id="IPR037224">
    <property type="entry name" value="PapC_N_sf"/>
</dbReference>
<evidence type="ECO:0000256" key="7">
    <source>
        <dbReference type="ARBA" id="ARBA00023136"/>
    </source>
</evidence>
<dbReference type="InterPro" id="IPR018030">
    <property type="entry name" value="Fimbrial_membr_usher_CS"/>
</dbReference>
<comment type="caution">
    <text evidence="13">The sequence shown here is derived from an EMBL/GenBank/DDBJ whole genome shotgun (WGS) entry which is preliminary data.</text>
</comment>
<evidence type="ECO:0000256" key="8">
    <source>
        <dbReference type="ARBA" id="ARBA00023237"/>
    </source>
</evidence>
<evidence type="ECO:0000313" key="13">
    <source>
        <dbReference type="EMBL" id="MBT0723583.1"/>
    </source>
</evidence>
<dbReference type="InterPro" id="IPR000015">
    <property type="entry name" value="Fimb_usher"/>
</dbReference>
<keyword evidence="14" id="KW-1185">Reference proteome</keyword>
<evidence type="ECO:0000256" key="1">
    <source>
        <dbReference type="ARBA" id="ARBA00004571"/>
    </source>
</evidence>